<dbReference type="GO" id="GO:1990481">
    <property type="term" value="P:mRNA pseudouridine synthesis"/>
    <property type="evidence" value="ECO:0007669"/>
    <property type="project" value="TreeGrafter"/>
</dbReference>
<comment type="function">
    <text evidence="5">Responsible for synthesis of pseudouridine from uracil-55 in the psi GC loop of transfer RNAs.</text>
</comment>
<dbReference type="EMBL" id="FNLO01000003">
    <property type="protein sequence ID" value="SDV47623.1"/>
    <property type="molecule type" value="Genomic_DNA"/>
</dbReference>
<feature type="region of interest" description="Disordered" evidence="6">
    <location>
        <begin position="1"/>
        <end position="97"/>
    </location>
</feature>
<evidence type="ECO:0000259" key="8">
    <source>
        <dbReference type="Pfam" id="PF09157"/>
    </source>
</evidence>
<feature type="domain" description="Pseudouridine synthase II N-terminal" evidence="7">
    <location>
        <begin position="123"/>
        <end position="273"/>
    </location>
</feature>
<dbReference type="Pfam" id="PF09157">
    <property type="entry name" value="TruB-C_2"/>
    <property type="match status" value="1"/>
</dbReference>
<reference evidence="11" key="1">
    <citation type="submission" date="2016-09" db="EMBL/GenBank/DDBJ databases">
        <authorList>
            <person name="Varghese N."/>
            <person name="Submissions S."/>
        </authorList>
    </citation>
    <scope>NUCLEOTIDE SEQUENCE [LARGE SCALE GENOMIC DNA]</scope>
    <source>
        <strain evidence="11">JS23</strain>
    </source>
</reference>
<dbReference type="Pfam" id="PF16198">
    <property type="entry name" value="TruB_C_2"/>
    <property type="match status" value="1"/>
</dbReference>
<feature type="compositionally biased region" description="Low complexity" evidence="6">
    <location>
        <begin position="28"/>
        <end position="51"/>
    </location>
</feature>
<organism evidence="10 11">
    <name type="scientific">Chitinasiproducens palmae</name>
    <dbReference type="NCBI Taxonomy" id="1770053"/>
    <lineage>
        <taxon>Bacteria</taxon>
        <taxon>Pseudomonadati</taxon>
        <taxon>Pseudomonadota</taxon>
        <taxon>Betaproteobacteria</taxon>
        <taxon>Burkholderiales</taxon>
        <taxon>Burkholderiaceae</taxon>
        <taxon>Chitinasiproducens</taxon>
    </lineage>
</organism>
<keyword evidence="3 5" id="KW-0819">tRNA processing</keyword>
<dbReference type="STRING" id="1770053.SAMN05216551_103163"/>
<evidence type="ECO:0000256" key="4">
    <source>
        <dbReference type="ARBA" id="ARBA00023235"/>
    </source>
</evidence>
<keyword evidence="4 5" id="KW-0413">Isomerase</keyword>
<keyword evidence="11" id="KW-1185">Reference proteome</keyword>
<name>A0A1H2PM28_9BURK</name>
<evidence type="ECO:0000256" key="2">
    <source>
        <dbReference type="ARBA" id="ARBA00005642"/>
    </source>
</evidence>
<feature type="compositionally biased region" description="Basic residues" evidence="6">
    <location>
        <begin position="83"/>
        <end position="97"/>
    </location>
</feature>
<dbReference type="EC" id="5.4.99.25" evidence="5"/>
<protein>
    <recommendedName>
        <fullName evidence="5">tRNA pseudouridine synthase B</fullName>
        <ecNumber evidence="5">5.4.99.25</ecNumber>
    </recommendedName>
    <alternativeName>
        <fullName evidence="5">tRNA pseudouridine(55) synthase</fullName>
        <shortName evidence="5">Psi55 synthase</shortName>
    </alternativeName>
    <alternativeName>
        <fullName evidence="5">tRNA pseudouridylate synthase</fullName>
    </alternativeName>
    <alternativeName>
        <fullName evidence="5">tRNA-uridine isomerase</fullName>
    </alternativeName>
</protein>
<dbReference type="PANTHER" id="PTHR13767">
    <property type="entry name" value="TRNA-PSEUDOURIDINE SYNTHASE"/>
    <property type="match status" value="1"/>
</dbReference>
<evidence type="ECO:0000256" key="1">
    <source>
        <dbReference type="ARBA" id="ARBA00000385"/>
    </source>
</evidence>
<proteinExistence type="inferred from homology"/>
<dbReference type="Pfam" id="PF01509">
    <property type="entry name" value="TruB_N"/>
    <property type="match status" value="1"/>
</dbReference>
<dbReference type="InterPro" id="IPR014780">
    <property type="entry name" value="tRNA_psdUridine_synth_TruB"/>
</dbReference>
<accession>A0A1H2PM28</accession>
<dbReference type="InterPro" id="IPR020103">
    <property type="entry name" value="PsdUridine_synth_cat_dom_sf"/>
</dbReference>
<dbReference type="Gene3D" id="3.30.2350.10">
    <property type="entry name" value="Pseudouridine synthase"/>
    <property type="match status" value="1"/>
</dbReference>
<evidence type="ECO:0000313" key="11">
    <source>
        <dbReference type="Proteomes" id="UP000243719"/>
    </source>
</evidence>
<evidence type="ECO:0000256" key="3">
    <source>
        <dbReference type="ARBA" id="ARBA00022694"/>
    </source>
</evidence>
<dbReference type="InterPro" id="IPR002501">
    <property type="entry name" value="PsdUridine_synth_N"/>
</dbReference>
<dbReference type="InterPro" id="IPR015240">
    <property type="entry name" value="tRNA_sdUridine_synth_fam1_C"/>
</dbReference>
<dbReference type="Proteomes" id="UP000243719">
    <property type="component" value="Unassembled WGS sequence"/>
</dbReference>
<sequence>MASVTSGPDAVPAVARSGTSEASGRCGPGDAPAGAHGSAAWAQSAASHLPAPASGVDPAALSDRPGEPGRAEPGVAQAARVAKPPKGRPRAQQARRPRRLVDGVLLLDKPVGLSSNDALVRAKRVFDAKKAGHTGTLDPLASGLLPLCFGEATKFSQDLLDADKRYLAHVRLGVTTDTGDAEGQAVLQRDVTCTAADVHAVLPRFRGAIEQVPPMYSALKRDGRPLYAYARAGETVERAARAVTIHALELVDSVWDDAPTLMLDVLCSKGTYVRTLAEDIGEALGCGAHLTGLRRTAVGSLTLDDAVPLALLQNDAEPTRHLRPVDALLSTFPAVVLDPSEAQRFGQGQRLRLEAGRVEASAASAADAATAADATDAGDRRVRVYDGAGCLLGLAVYAESVLSPQRLLVRPIDEPA</sequence>
<evidence type="ECO:0000259" key="9">
    <source>
        <dbReference type="Pfam" id="PF16198"/>
    </source>
</evidence>
<dbReference type="GO" id="GO:0160148">
    <property type="term" value="F:tRNA pseudouridine(55) synthase activity"/>
    <property type="evidence" value="ECO:0007669"/>
    <property type="project" value="UniProtKB-EC"/>
</dbReference>
<feature type="domain" description="tRNA pseudouridylate synthase B C-terminal" evidence="9">
    <location>
        <begin position="274"/>
        <end position="329"/>
    </location>
</feature>
<dbReference type="GO" id="GO:0031119">
    <property type="term" value="P:tRNA pseudouridine synthesis"/>
    <property type="evidence" value="ECO:0007669"/>
    <property type="project" value="UniProtKB-UniRule"/>
</dbReference>
<dbReference type="OrthoDB" id="9802309at2"/>
<feature type="domain" description="tRNA pseudouridine synthase II TruB subfamily 1 C-terminal" evidence="8">
    <location>
        <begin position="333"/>
        <end position="408"/>
    </location>
</feature>
<dbReference type="AlphaFoldDB" id="A0A1H2PM28"/>
<evidence type="ECO:0000313" key="10">
    <source>
        <dbReference type="EMBL" id="SDV47623.1"/>
    </source>
</evidence>
<dbReference type="PANTHER" id="PTHR13767:SF2">
    <property type="entry name" value="PSEUDOURIDYLATE SYNTHASE TRUB1"/>
    <property type="match status" value="1"/>
</dbReference>
<dbReference type="HAMAP" id="MF_01080">
    <property type="entry name" value="TruB_bact"/>
    <property type="match status" value="1"/>
</dbReference>
<dbReference type="FunFam" id="3.30.2350.10:FF:000011">
    <property type="entry name" value="tRNA pseudouridine synthase B"/>
    <property type="match status" value="1"/>
</dbReference>
<evidence type="ECO:0000256" key="6">
    <source>
        <dbReference type="SAM" id="MobiDB-lite"/>
    </source>
</evidence>
<evidence type="ECO:0000259" key="7">
    <source>
        <dbReference type="Pfam" id="PF01509"/>
    </source>
</evidence>
<comment type="catalytic activity">
    <reaction evidence="1 5">
        <text>uridine(55) in tRNA = pseudouridine(55) in tRNA</text>
        <dbReference type="Rhea" id="RHEA:42532"/>
        <dbReference type="Rhea" id="RHEA-COMP:10101"/>
        <dbReference type="Rhea" id="RHEA-COMP:10102"/>
        <dbReference type="ChEBI" id="CHEBI:65314"/>
        <dbReference type="ChEBI" id="CHEBI:65315"/>
        <dbReference type="EC" id="5.4.99.25"/>
    </reaction>
</comment>
<feature type="active site" description="Nucleophile" evidence="5">
    <location>
        <position position="138"/>
    </location>
</feature>
<dbReference type="InterPro" id="IPR032819">
    <property type="entry name" value="TruB_C"/>
</dbReference>
<comment type="similarity">
    <text evidence="2 5">Belongs to the pseudouridine synthase TruB family. Type 1 subfamily.</text>
</comment>
<dbReference type="NCBIfam" id="TIGR00431">
    <property type="entry name" value="TruB"/>
    <property type="match status" value="1"/>
</dbReference>
<dbReference type="SUPFAM" id="SSF55120">
    <property type="entry name" value="Pseudouridine synthase"/>
    <property type="match status" value="1"/>
</dbReference>
<dbReference type="GO" id="GO:0003723">
    <property type="term" value="F:RNA binding"/>
    <property type="evidence" value="ECO:0007669"/>
    <property type="project" value="InterPro"/>
</dbReference>
<gene>
    <name evidence="5" type="primary">truB</name>
    <name evidence="10" type="ORF">SAMN05216551_103163</name>
</gene>
<evidence type="ECO:0000256" key="5">
    <source>
        <dbReference type="HAMAP-Rule" id="MF_01080"/>
    </source>
</evidence>
<dbReference type="CDD" id="cd02573">
    <property type="entry name" value="PseudoU_synth_EcTruB"/>
    <property type="match status" value="1"/>
</dbReference>